<sequence>MKRRDVLASVGVAISTSGCAGLLSTKCEPGADALGPLWDDVDPDRNRDVSIRGVVVKFVDGLMVVHDGTGLAELTPPGWKRFNEDWFQRGDCVAATGLLDGSYSWESGRLRISISSADEIETVGDAEREPPTIPAKPDASFAVDYRPAEGSATMSHTGGESVPARRLAIRRLHGDEVSTYPWHELTEKAPDDEVTVGDSVTFEKDGSSQLVWRYDEHWSRGMSDGWSL</sequence>
<evidence type="ECO:0000313" key="1">
    <source>
        <dbReference type="EMBL" id="UPV73060.1"/>
    </source>
</evidence>
<dbReference type="KEGG" id="halx:M0R89_10910"/>
<dbReference type="AlphaFoldDB" id="A0A8U0HQ28"/>
<dbReference type="RefSeq" id="WP_248649118.1">
    <property type="nucleotide sequence ID" value="NZ_CP096659.1"/>
</dbReference>
<gene>
    <name evidence="1" type="ORF">M0R89_10910</name>
</gene>
<evidence type="ECO:0000313" key="2">
    <source>
        <dbReference type="Proteomes" id="UP000830729"/>
    </source>
</evidence>
<dbReference type="EMBL" id="CP096659">
    <property type="protein sequence ID" value="UPV73060.1"/>
    <property type="molecule type" value="Genomic_DNA"/>
</dbReference>
<reference evidence="1 2" key="1">
    <citation type="submission" date="2022-04" db="EMBL/GenBank/DDBJ databases">
        <title>Diverse halophilic archaea isolated from saline environments.</title>
        <authorList>
            <person name="Cui H.-L."/>
        </authorList>
    </citation>
    <scope>NUCLEOTIDE SEQUENCE [LARGE SCALE GENOMIC DNA]</scope>
    <source>
        <strain evidence="1 2">XZYJT49</strain>
    </source>
</reference>
<keyword evidence="2" id="KW-1185">Reference proteome</keyword>
<protein>
    <submittedName>
        <fullName evidence="1">Uncharacterized protein</fullName>
    </submittedName>
</protein>
<proteinExistence type="predicted"/>
<dbReference type="Proteomes" id="UP000830729">
    <property type="component" value="Chromosome"/>
</dbReference>
<name>A0A8U0HQ28_9EURY</name>
<organism evidence="1 2">
    <name type="scientific">Halorussus limi</name>
    <dbReference type="NCBI Taxonomy" id="2938695"/>
    <lineage>
        <taxon>Archaea</taxon>
        <taxon>Methanobacteriati</taxon>
        <taxon>Methanobacteriota</taxon>
        <taxon>Stenosarchaea group</taxon>
        <taxon>Halobacteria</taxon>
        <taxon>Halobacteriales</taxon>
        <taxon>Haladaptataceae</taxon>
        <taxon>Halorussus</taxon>
    </lineage>
</organism>
<dbReference type="GeneID" id="72185715"/>
<accession>A0A8U0HQ28</accession>
<dbReference type="PROSITE" id="PS51257">
    <property type="entry name" value="PROKAR_LIPOPROTEIN"/>
    <property type="match status" value="1"/>
</dbReference>